<dbReference type="SMART" id="SM00833">
    <property type="entry name" value="CobW_C"/>
    <property type="match status" value="1"/>
</dbReference>
<feature type="domain" description="CobW C-terminal" evidence="2">
    <location>
        <begin position="239"/>
        <end position="331"/>
    </location>
</feature>
<evidence type="ECO:0000259" key="2">
    <source>
        <dbReference type="SMART" id="SM00833"/>
    </source>
</evidence>
<dbReference type="AlphaFoldDB" id="A0A5E4ZX56"/>
<evidence type="ECO:0000256" key="1">
    <source>
        <dbReference type="ARBA" id="ARBA00045658"/>
    </source>
</evidence>
<dbReference type="PANTHER" id="PTHR13748">
    <property type="entry name" value="COBW-RELATED"/>
    <property type="match status" value="1"/>
</dbReference>
<dbReference type="EMBL" id="CABPSQ010000002">
    <property type="protein sequence ID" value="VVE65398.1"/>
    <property type="molecule type" value="Genomic_DNA"/>
</dbReference>
<dbReference type="CDD" id="cd03112">
    <property type="entry name" value="CobW-like"/>
    <property type="match status" value="1"/>
</dbReference>
<dbReference type="InterPro" id="IPR003495">
    <property type="entry name" value="CobW/HypB/UreG_nucleotide-bd"/>
</dbReference>
<dbReference type="Pfam" id="PF02492">
    <property type="entry name" value="cobW"/>
    <property type="match status" value="1"/>
</dbReference>
<dbReference type="PANTHER" id="PTHR13748:SF62">
    <property type="entry name" value="COBW DOMAIN-CONTAINING PROTEIN"/>
    <property type="match status" value="1"/>
</dbReference>
<dbReference type="Pfam" id="PF07683">
    <property type="entry name" value="CobW_C"/>
    <property type="match status" value="1"/>
</dbReference>
<dbReference type="InterPro" id="IPR027417">
    <property type="entry name" value="P-loop_NTPase"/>
</dbReference>
<protein>
    <submittedName>
        <fullName evidence="3">Cobalamin biosynthesis protein CobW</fullName>
    </submittedName>
</protein>
<evidence type="ECO:0000313" key="3">
    <source>
        <dbReference type="EMBL" id="VVE65398.1"/>
    </source>
</evidence>
<keyword evidence="4" id="KW-1185">Reference proteome</keyword>
<proteinExistence type="predicted"/>
<dbReference type="SUPFAM" id="SSF90002">
    <property type="entry name" value="Hypothetical protein YjiA, C-terminal domain"/>
    <property type="match status" value="1"/>
</dbReference>
<accession>A0A5E4ZX56</accession>
<dbReference type="GO" id="GO:0005737">
    <property type="term" value="C:cytoplasm"/>
    <property type="evidence" value="ECO:0007669"/>
    <property type="project" value="TreeGrafter"/>
</dbReference>
<comment type="function">
    <text evidence="1">Zinc chaperone that directly transfers zinc cofactor to target proteins, thereby activating them. Zinc is transferred from the CXCC motif in the GTPase domain to the zinc binding site in target proteins in a process requiring GTP hydrolysis.</text>
</comment>
<evidence type="ECO:0000313" key="4">
    <source>
        <dbReference type="Proteomes" id="UP000414136"/>
    </source>
</evidence>
<reference evidence="3 4" key="1">
    <citation type="submission" date="2019-08" db="EMBL/GenBank/DDBJ databases">
        <authorList>
            <person name="Peeters C."/>
        </authorList>
    </citation>
    <scope>NUCLEOTIDE SEQUENCE [LARGE SCALE GENOMIC DNA]</scope>
    <source>
        <strain evidence="3 4">LMG 31118</strain>
    </source>
</reference>
<dbReference type="Gene3D" id="3.40.50.300">
    <property type="entry name" value="P-loop containing nucleotide triphosphate hydrolases"/>
    <property type="match status" value="1"/>
</dbReference>
<dbReference type="Proteomes" id="UP000414136">
    <property type="component" value="Unassembled WGS sequence"/>
</dbReference>
<dbReference type="InterPro" id="IPR011629">
    <property type="entry name" value="CobW-like_C"/>
</dbReference>
<name>A0A5E4ZX56_9BURK</name>
<dbReference type="InterPro" id="IPR051316">
    <property type="entry name" value="Zinc-reg_GTPase_activator"/>
</dbReference>
<dbReference type="SUPFAM" id="SSF52540">
    <property type="entry name" value="P-loop containing nucleoside triphosphate hydrolases"/>
    <property type="match status" value="1"/>
</dbReference>
<gene>
    <name evidence="3" type="ORF">PCA31118_02000</name>
</gene>
<organism evidence="3 4">
    <name type="scientific">Pandoraea captiosa</name>
    <dbReference type="NCBI Taxonomy" id="2508302"/>
    <lineage>
        <taxon>Bacteria</taxon>
        <taxon>Pseudomonadati</taxon>
        <taxon>Pseudomonadota</taxon>
        <taxon>Betaproteobacteria</taxon>
        <taxon>Burkholderiales</taxon>
        <taxon>Burkholderiaceae</taxon>
        <taxon>Pandoraea</taxon>
    </lineage>
</organism>
<sequence>MMTGATTVSAGTTSVATAARPPVPMIVLGGYLGAGKTTIVNALLRNADGLRVTVLVNDFGSINVDASLIRERGDDVIGLENGCVCCTIGGRLVETLIAIGERDVRPDLLVIEASGVSDPMRIAQVGLLDKAFRLHGVVVAVDASGIAQTLADRYVGDIATKQILSASTLVMTKTDLVSPEALCSIRSRLAELGATQVVVTSDRGVVPPAILFPDHALPPSDAFRPRPLEGAHRTLPAGLRSFVWNAAGEMERAHLKAAFARYPGKLLRAKGFVNLASNLASAGMSEVHVVGSRVSFTRHPDMALQPSSMVFIGVLSDAEIAGLREALQAACIESSPSPGQPNFERAYR</sequence>